<dbReference type="InterPro" id="IPR050132">
    <property type="entry name" value="Gln/Glu-tRNA_Ligase"/>
</dbReference>
<dbReference type="Gene3D" id="1.10.10.2420">
    <property type="match status" value="1"/>
</dbReference>
<dbReference type="GO" id="GO:0004819">
    <property type="term" value="F:glutamine-tRNA ligase activity"/>
    <property type="evidence" value="ECO:0007669"/>
    <property type="project" value="TreeGrafter"/>
</dbReference>
<dbReference type="GO" id="GO:0017101">
    <property type="term" value="C:aminoacyl-tRNA synthetase multienzyme complex"/>
    <property type="evidence" value="ECO:0007669"/>
    <property type="project" value="TreeGrafter"/>
</dbReference>
<dbReference type="Pfam" id="PF04558">
    <property type="entry name" value="tRNA_synt_1c_R1"/>
    <property type="match status" value="1"/>
</dbReference>
<evidence type="ECO:0000256" key="1">
    <source>
        <dbReference type="ARBA" id="ARBA00022598"/>
    </source>
</evidence>
<dbReference type="EMBL" id="UYYA01005448">
    <property type="protein sequence ID" value="VDM64648.1"/>
    <property type="molecule type" value="Genomic_DNA"/>
</dbReference>
<dbReference type="OMA" id="MISREGM"/>
<dbReference type="InterPro" id="IPR007639">
    <property type="entry name" value="Gln-tRNA-synth_Ib_RNA-bd_N"/>
</dbReference>
<comment type="similarity">
    <text evidence="6">Belongs to the class-I aminoacyl-tRNA synthetase family.</text>
</comment>
<organism evidence="11">
    <name type="scientific">Angiostrongylus costaricensis</name>
    <name type="common">Nematode worm</name>
    <dbReference type="NCBI Taxonomy" id="334426"/>
    <lineage>
        <taxon>Eukaryota</taxon>
        <taxon>Metazoa</taxon>
        <taxon>Ecdysozoa</taxon>
        <taxon>Nematoda</taxon>
        <taxon>Chromadorea</taxon>
        <taxon>Rhabditida</taxon>
        <taxon>Rhabditina</taxon>
        <taxon>Rhabditomorpha</taxon>
        <taxon>Strongyloidea</taxon>
        <taxon>Metastrongylidae</taxon>
        <taxon>Angiostrongylus</taxon>
    </lineage>
</organism>
<dbReference type="OrthoDB" id="10250478at2759"/>
<keyword evidence="1 6" id="KW-0436">Ligase</keyword>
<dbReference type="GO" id="GO:0005524">
    <property type="term" value="F:ATP binding"/>
    <property type="evidence" value="ECO:0007669"/>
    <property type="project" value="UniProtKB-KW"/>
</dbReference>
<dbReference type="PROSITE" id="PS00178">
    <property type="entry name" value="AA_TRNA_LIGASE_I"/>
    <property type="match status" value="1"/>
</dbReference>
<evidence type="ECO:0000313" key="10">
    <source>
        <dbReference type="Proteomes" id="UP000267027"/>
    </source>
</evidence>
<keyword evidence="3 6" id="KW-0067">ATP-binding</keyword>
<evidence type="ECO:0000256" key="6">
    <source>
        <dbReference type="RuleBase" id="RU363037"/>
    </source>
</evidence>
<evidence type="ECO:0000256" key="2">
    <source>
        <dbReference type="ARBA" id="ARBA00022741"/>
    </source>
</evidence>
<dbReference type="InterPro" id="IPR001412">
    <property type="entry name" value="aa-tRNA-synth_I_CS"/>
</dbReference>
<evidence type="ECO:0000256" key="4">
    <source>
        <dbReference type="ARBA" id="ARBA00022917"/>
    </source>
</evidence>
<keyword evidence="4 6" id="KW-0648">Protein biosynthesis</keyword>
<protein>
    <submittedName>
        <fullName evidence="11">Glutaminyl-tRNA synthetase</fullName>
    </submittedName>
</protein>
<dbReference type="InterPro" id="IPR020058">
    <property type="entry name" value="Glu/Gln-tRNA-synth_Ib_cat-dom"/>
</dbReference>
<evidence type="ECO:0000259" key="8">
    <source>
        <dbReference type="Pfam" id="PF04558"/>
    </source>
</evidence>
<sequence length="470" mass="53803">MSNLFWLGLSEQKVKETEKNVALSKQLLEIIAIAEDELTTIGKSKMDLTRVQVSDVINKYKERLLTDRYTFNVGKLLGEVRSSLPWADGAYVKKEVDLQLLEVLESEGSASIEELMRTRARFHEVVEFANIHGFRTVIVGMNYTTDGYISTPHTKELLRKHVEATGGKVITRFPPEPNGVLHIGHAKAININFGYAKAHGGLCNLRFDDTNPEKEEEKFFKAIENIVNWLGWSAILSSYWAVELIKKGKAYVCHQRVEEIRGFDVQPSPWRTRPIEESLQLFQDMKNGKFDEGEATLRLNLTLEEGKIDPVAYRIKYVPHPRTGDKWCIYPTYDYSHCLCDSIENITHSLCTKEFQSRRSSYYALCNMLDVYCPVQWEYGRLNVNYTVVSKRKIMKLIDSGIVRDWDDPRLFTLTALRRRGIPAEAINTFVAKLGLTTTQMVIDPHVLDATVRDYLNTRAPRSGTDIVPL</sequence>
<dbReference type="AlphaFoldDB" id="A0A158PMN8"/>
<evidence type="ECO:0000313" key="9">
    <source>
        <dbReference type="EMBL" id="VDM64648.1"/>
    </source>
</evidence>
<gene>
    <name evidence="9" type="ORF">ACOC_LOCUS13063</name>
</gene>
<keyword evidence="5 6" id="KW-0030">Aminoacyl-tRNA synthetase</keyword>
<dbReference type="SUPFAM" id="SSF52374">
    <property type="entry name" value="Nucleotidylyl transferase"/>
    <property type="match status" value="1"/>
</dbReference>
<proteinExistence type="inferred from homology"/>
<dbReference type="PANTHER" id="PTHR43097:SF4">
    <property type="entry name" value="GLUTAMINE--TRNA LIGASE"/>
    <property type="match status" value="1"/>
</dbReference>
<name>A0A158PMN8_ANGCS</name>
<reference evidence="11" key="1">
    <citation type="submission" date="2016-04" db="UniProtKB">
        <authorList>
            <consortium name="WormBaseParasite"/>
        </authorList>
    </citation>
    <scope>IDENTIFICATION</scope>
</reference>
<dbReference type="InterPro" id="IPR000924">
    <property type="entry name" value="Glu/Gln-tRNA-synth"/>
</dbReference>
<dbReference type="Pfam" id="PF00749">
    <property type="entry name" value="tRNA-synt_1c"/>
    <property type="match status" value="1"/>
</dbReference>
<dbReference type="PRINTS" id="PR00987">
    <property type="entry name" value="TRNASYNTHGLU"/>
</dbReference>
<feature type="domain" description="Glutaminyl-tRNA synthetase class Ib non-specific RNA-binding" evidence="8">
    <location>
        <begin position="51"/>
        <end position="89"/>
    </location>
</feature>
<evidence type="ECO:0000256" key="5">
    <source>
        <dbReference type="ARBA" id="ARBA00023146"/>
    </source>
</evidence>
<dbReference type="FunFam" id="3.40.50.620:FF:000037">
    <property type="entry name" value="Glutamine--tRNA ligase cytoplasmic"/>
    <property type="match status" value="1"/>
</dbReference>
<evidence type="ECO:0000313" key="11">
    <source>
        <dbReference type="WBParaSite" id="ACOC_0001306201-mRNA-1"/>
    </source>
</evidence>
<keyword evidence="2 6" id="KW-0547">Nucleotide-binding</keyword>
<dbReference type="Proteomes" id="UP000267027">
    <property type="component" value="Unassembled WGS sequence"/>
</dbReference>
<dbReference type="GO" id="GO:0006425">
    <property type="term" value="P:glutaminyl-tRNA aminoacylation"/>
    <property type="evidence" value="ECO:0007669"/>
    <property type="project" value="TreeGrafter"/>
</dbReference>
<dbReference type="WBParaSite" id="ACOC_0001306201-mRNA-1">
    <property type="protein sequence ID" value="ACOC_0001306201-mRNA-1"/>
    <property type="gene ID" value="ACOC_0001306201"/>
</dbReference>
<evidence type="ECO:0000259" key="7">
    <source>
        <dbReference type="Pfam" id="PF00749"/>
    </source>
</evidence>
<dbReference type="InterPro" id="IPR014729">
    <property type="entry name" value="Rossmann-like_a/b/a_fold"/>
</dbReference>
<evidence type="ECO:0000256" key="3">
    <source>
        <dbReference type="ARBA" id="ARBA00022840"/>
    </source>
</evidence>
<reference evidence="9 10" key="2">
    <citation type="submission" date="2018-11" db="EMBL/GenBank/DDBJ databases">
        <authorList>
            <consortium name="Pathogen Informatics"/>
        </authorList>
    </citation>
    <scope>NUCLEOTIDE SEQUENCE [LARGE SCALE GENOMIC DNA]</scope>
    <source>
        <strain evidence="9 10">Costa Rica</strain>
    </source>
</reference>
<dbReference type="GO" id="GO:0005829">
    <property type="term" value="C:cytosol"/>
    <property type="evidence" value="ECO:0007669"/>
    <property type="project" value="TreeGrafter"/>
</dbReference>
<keyword evidence="10" id="KW-1185">Reference proteome</keyword>
<dbReference type="FunFam" id="1.10.10.2420:FF:000001">
    <property type="entry name" value="Glutamine--tRNA ligase cytoplasmic"/>
    <property type="match status" value="1"/>
</dbReference>
<dbReference type="InterPro" id="IPR042559">
    <property type="entry name" value="Gln-tRNA-synth_Ib_RNA-bd_N_2"/>
</dbReference>
<dbReference type="STRING" id="334426.A0A158PMN8"/>
<dbReference type="Gene3D" id="3.40.50.620">
    <property type="entry name" value="HUPs"/>
    <property type="match status" value="1"/>
</dbReference>
<dbReference type="PANTHER" id="PTHR43097">
    <property type="entry name" value="GLUTAMINE-TRNA LIGASE"/>
    <property type="match status" value="1"/>
</dbReference>
<feature type="domain" description="Glutamyl/glutaminyl-tRNA synthetase class Ib catalytic" evidence="7">
    <location>
        <begin position="168"/>
        <end position="457"/>
    </location>
</feature>
<accession>A0A158PMN8</accession>